<dbReference type="Proteomes" id="UP000754883">
    <property type="component" value="Unassembled WGS sequence"/>
</dbReference>
<protein>
    <submittedName>
        <fullName evidence="1">Uncharacterized protein</fullName>
    </submittedName>
</protein>
<reference evidence="2" key="1">
    <citation type="submission" date="2019-06" db="EMBL/GenBank/DDBJ databases">
        <authorList>
            <person name="Broberg M."/>
        </authorList>
    </citation>
    <scope>NUCLEOTIDE SEQUENCE [LARGE SCALE GENOMIC DNA]</scope>
</reference>
<keyword evidence="2" id="KW-1185">Reference proteome</keyword>
<proteinExistence type="predicted"/>
<reference evidence="1 2" key="2">
    <citation type="submission" date="2021-10" db="EMBL/GenBank/DDBJ databases">
        <authorList>
            <person name="Piombo E."/>
        </authorList>
    </citation>
    <scope>NUCLEOTIDE SEQUENCE [LARGE SCALE GENOMIC DNA]</scope>
</reference>
<evidence type="ECO:0000313" key="1">
    <source>
        <dbReference type="EMBL" id="CAG9983784.1"/>
    </source>
</evidence>
<organism evidence="1 2">
    <name type="scientific">Clonostachys byssicola</name>
    <dbReference type="NCBI Taxonomy" id="160290"/>
    <lineage>
        <taxon>Eukaryota</taxon>
        <taxon>Fungi</taxon>
        <taxon>Dikarya</taxon>
        <taxon>Ascomycota</taxon>
        <taxon>Pezizomycotina</taxon>
        <taxon>Sordariomycetes</taxon>
        <taxon>Hypocreomycetidae</taxon>
        <taxon>Hypocreales</taxon>
        <taxon>Bionectriaceae</taxon>
        <taxon>Clonostachys</taxon>
    </lineage>
</organism>
<dbReference type="OrthoDB" id="10337294at2759"/>
<comment type="caution">
    <text evidence="1">The sequence shown here is derived from an EMBL/GenBank/DDBJ whole genome shotgun (WGS) entry which is preliminary data.</text>
</comment>
<gene>
    <name evidence="1" type="ORF">CBYS24578_00015444</name>
</gene>
<accession>A0A9N9UDL3</accession>
<name>A0A9N9UDL3_9HYPO</name>
<sequence>MAITSCGVSSHFNSSVDVALLINADELFIPQHGEPDVAFSIYAPAIDLDHFSGGVLRGKVWEGTGRPEKPPVGQLASRSNVELQEPFAKRLSHKQAFPVPSNYQCVGEDDVLCGHLGSTVCIYNDKAAWRRVLSMENSGPRIV</sequence>
<evidence type="ECO:0000313" key="2">
    <source>
        <dbReference type="Proteomes" id="UP000754883"/>
    </source>
</evidence>
<dbReference type="AlphaFoldDB" id="A0A9N9UDL3"/>
<dbReference type="EMBL" id="CABFNO020001372">
    <property type="protein sequence ID" value="CAG9983784.1"/>
    <property type="molecule type" value="Genomic_DNA"/>
</dbReference>